<proteinExistence type="inferred from homology"/>
<reference evidence="8 9" key="1">
    <citation type="submission" date="2016-10" db="EMBL/GenBank/DDBJ databases">
        <authorList>
            <person name="de Groot N.N."/>
        </authorList>
    </citation>
    <scope>NUCLEOTIDE SEQUENCE [LARGE SCALE GENOMIC DNA]</scope>
    <source>
        <strain evidence="8 9">DSM 2784</strain>
    </source>
</reference>
<dbReference type="PRINTS" id="PR00070">
    <property type="entry name" value="DHFR"/>
</dbReference>
<name>A0A1G5RV40_9FIRM</name>
<dbReference type="InterPro" id="IPR001796">
    <property type="entry name" value="DHFR_dom"/>
</dbReference>
<dbReference type="AlphaFoldDB" id="A0A1G5RV40"/>
<dbReference type="Gene3D" id="3.40.430.10">
    <property type="entry name" value="Dihydrofolate Reductase, subunit A"/>
    <property type="match status" value="1"/>
</dbReference>
<feature type="domain" description="DHFR" evidence="7">
    <location>
        <begin position="3"/>
        <end position="170"/>
    </location>
</feature>
<evidence type="ECO:0000256" key="1">
    <source>
        <dbReference type="ARBA" id="ARBA00004903"/>
    </source>
</evidence>
<evidence type="ECO:0000256" key="2">
    <source>
        <dbReference type="ARBA" id="ARBA00009539"/>
    </source>
</evidence>
<dbReference type="CDD" id="cd00209">
    <property type="entry name" value="DHFR"/>
    <property type="match status" value="1"/>
</dbReference>
<dbReference type="EMBL" id="FMWL01000002">
    <property type="protein sequence ID" value="SCZ77321.1"/>
    <property type="molecule type" value="Genomic_DNA"/>
</dbReference>
<evidence type="ECO:0000256" key="4">
    <source>
        <dbReference type="ARBA" id="ARBA00022563"/>
    </source>
</evidence>
<gene>
    <name evidence="8" type="ORF">SAMN03080599_00723</name>
</gene>
<dbReference type="GO" id="GO:0004146">
    <property type="term" value="F:dihydrofolate reductase activity"/>
    <property type="evidence" value="ECO:0007669"/>
    <property type="project" value="UniProtKB-EC"/>
</dbReference>
<comment type="pathway">
    <text evidence="1">Cofactor biosynthesis; tetrahydrofolate biosynthesis; 5,6,7,8-tetrahydrofolate from 7,8-dihydrofolate: step 1/1.</text>
</comment>
<evidence type="ECO:0000256" key="5">
    <source>
        <dbReference type="ARBA" id="ARBA00022857"/>
    </source>
</evidence>
<evidence type="ECO:0000313" key="8">
    <source>
        <dbReference type="EMBL" id="SCZ77321.1"/>
    </source>
</evidence>
<dbReference type="Pfam" id="PF00186">
    <property type="entry name" value="DHFR_1"/>
    <property type="match status" value="1"/>
</dbReference>
<dbReference type="EC" id="1.5.1.3" evidence="3"/>
<keyword evidence="5" id="KW-0521">NADP</keyword>
<dbReference type="PANTHER" id="PTHR48069">
    <property type="entry name" value="DIHYDROFOLATE REDUCTASE"/>
    <property type="match status" value="1"/>
</dbReference>
<dbReference type="GO" id="GO:0046654">
    <property type="term" value="P:tetrahydrofolate biosynthetic process"/>
    <property type="evidence" value="ECO:0007669"/>
    <property type="project" value="UniProtKB-UniPathway"/>
</dbReference>
<keyword evidence="4" id="KW-0554">One-carbon metabolism</keyword>
<comment type="similarity">
    <text evidence="2">Belongs to the dihydrofolate reductase family.</text>
</comment>
<keyword evidence="9" id="KW-1185">Reference proteome</keyword>
<evidence type="ECO:0000259" key="7">
    <source>
        <dbReference type="PROSITE" id="PS51330"/>
    </source>
</evidence>
<dbReference type="SUPFAM" id="SSF53597">
    <property type="entry name" value="Dihydrofolate reductase-like"/>
    <property type="match status" value="1"/>
</dbReference>
<dbReference type="GO" id="GO:0046452">
    <property type="term" value="P:dihydrofolate metabolic process"/>
    <property type="evidence" value="ECO:0007669"/>
    <property type="project" value="TreeGrafter"/>
</dbReference>
<dbReference type="UniPathway" id="UPA00077">
    <property type="reaction ID" value="UER00158"/>
</dbReference>
<dbReference type="RefSeq" id="WP_092589502.1">
    <property type="nucleotide sequence ID" value="NZ_FMWL01000002.1"/>
</dbReference>
<dbReference type="InterPro" id="IPR012259">
    <property type="entry name" value="DHFR"/>
</dbReference>
<dbReference type="GO" id="GO:0050661">
    <property type="term" value="F:NADP binding"/>
    <property type="evidence" value="ECO:0007669"/>
    <property type="project" value="InterPro"/>
</dbReference>
<dbReference type="GO" id="GO:0006730">
    <property type="term" value="P:one-carbon metabolic process"/>
    <property type="evidence" value="ECO:0007669"/>
    <property type="project" value="UniProtKB-KW"/>
</dbReference>
<evidence type="ECO:0000256" key="6">
    <source>
        <dbReference type="ARBA" id="ARBA00023002"/>
    </source>
</evidence>
<dbReference type="Proteomes" id="UP000199208">
    <property type="component" value="Unassembled WGS sequence"/>
</dbReference>
<dbReference type="PROSITE" id="PS51330">
    <property type="entry name" value="DHFR_2"/>
    <property type="match status" value="1"/>
</dbReference>
<sequence length="191" mass="22027">MTPWTMIFAVDSNWNIGYDGDMLFKIHADLRRFRRMTKSNIIIMGRKTFESLPDQKPLPNRINIVVTRDRDFLRQGVTVVHGLEALKTLVEGLVMESGGALRPFLIGGGQLARQCLSWCDHALITKVFRSFDQSDTLIPNLDEDPDWVPVWNSRRYSQDDLIYQYVNYERAQSRVVRPSPALKGELDDGKR</sequence>
<protein>
    <recommendedName>
        <fullName evidence="3">dihydrofolate reductase</fullName>
        <ecNumber evidence="3">1.5.1.3</ecNumber>
    </recommendedName>
</protein>
<dbReference type="OrthoDB" id="9804315at2"/>
<evidence type="ECO:0000256" key="3">
    <source>
        <dbReference type="ARBA" id="ARBA00012856"/>
    </source>
</evidence>
<accession>A0A1G5RV40</accession>
<dbReference type="PANTHER" id="PTHR48069:SF3">
    <property type="entry name" value="DIHYDROFOLATE REDUCTASE"/>
    <property type="match status" value="1"/>
</dbReference>
<dbReference type="InterPro" id="IPR024072">
    <property type="entry name" value="DHFR-like_dom_sf"/>
</dbReference>
<dbReference type="GO" id="GO:0046655">
    <property type="term" value="P:folic acid metabolic process"/>
    <property type="evidence" value="ECO:0007669"/>
    <property type="project" value="TreeGrafter"/>
</dbReference>
<keyword evidence="6" id="KW-0560">Oxidoreductase</keyword>
<dbReference type="STRING" id="1120920.SAMN03080599_00723"/>
<organism evidence="8 9">
    <name type="scientific">Acidaminobacter hydrogenoformans DSM 2784</name>
    <dbReference type="NCBI Taxonomy" id="1120920"/>
    <lineage>
        <taxon>Bacteria</taxon>
        <taxon>Bacillati</taxon>
        <taxon>Bacillota</taxon>
        <taxon>Clostridia</taxon>
        <taxon>Peptostreptococcales</taxon>
        <taxon>Acidaminobacteraceae</taxon>
        <taxon>Acidaminobacter</taxon>
    </lineage>
</organism>
<evidence type="ECO:0000313" key="9">
    <source>
        <dbReference type="Proteomes" id="UP000199208"/>
    </source>
</evidence>